<dbReference type="Gene3D" id="3.40.630.30">
    <property type="match status" value="1"/>
</dbReference>
<dbReference type="SUPFAM" id="SSF55729">
    <property type="entry name" value="Acyl-CoA N-acyltransferases (Nat)"/>
    <property type="match status" value="1"/>
</dbReference>
<evidence type="ECO:0000313" key="5">
    <source>
        <dbReference type="Proteomes" id="UP001595593"/>
    </source>
</evidence>
<dbReference type="Proteomes" id="UP001595593">
    <property type="component" value="Unassembled WGS sequence"/>
</dbReference>
<dbReference type="CDD" id="cd04301">
    <property type="entry name" value="NAT_SF"/>
    <property type="match status" value="1"/>
</dbReference>
<evidence type="ECO:0000313" key="4">
    <source>
        <dbReference type="EMBL" id="MFC3125206.1"/>
    </source>
</evidence>
<evidence type="ECO:0000259" key="3">
    <source>
        <dbReference type="PROSITE" id="PS51186"/>
    </source>
</evidence>
<dbReference type="PANTHER" id="PTHR43877:SF2">
    <property type="entry name" value="AMINOALKYLPHOSPHONATE N-ACETYLTRANSFERASE-RELATED"/>
    <property type="match status" value="1"/>
</dbReference>
<gene>
    <name evidence="4" type="ORF">ACFOD4_09045</name>
</gene>
<reference evidence="5" key="1">
    <citation type="journal article" date="2019" name="Int. J. Syst. Evol. Microbiol.">
        <title>The Global Catalogue of Microorganisms (GCM) 10K type strain sequencing project: providing services to taxonomists for standard genome sequencing and annotation.</title>
        <authorList>
            <consortium name="The Broad Institute Genomics Platform"/>
            <consortium name="The Broad Institute Genome Sequencing Center for Infectious Disease"/>
            <person name="Wu L."/>
            <person name="Ma J."/>
        </authorList>
    </citation>
    <scope>NUCLEOTIDE SEQUENCE [LARGE SCALE GENOMIC DNA]</scope>
    <source>
        <strain evidence="5">KCTC 52094</strain>
    </source>
</reference>
<evidence type="ECO:0000256" key="2">
    <source>
        <dbReference type="ARBA" id="ARBA00023315"/>
    </source>
</evidence>
<dbReference type="PANTHER" id="PTHR43877">
    <property type="entry name" value="AMINOALKYLPHOSPHONATE N-ACETYLTRANSFERASE-RELATED-RELATED"/>
    <property type="match status" value="1"/>
</dbReference>
<dbReference type="InterPro" id="IPR016181">
    <property type="entry name" value="Acyl_CoA_acyltransferase"/>
</dbReference>
<dbReference type="RefSeq" id="WP_379595735.1">
    <property type="nucleotide sequence ID" value="NZ_JBHRTN010000008.1"/>
</dbReference>
<feature type="domain" description="N-acetyltransferase" evidence="3">
    <location>
        <begin position="4"/>
        <end position="146"/>
    </location>
</feature>
<keyword evidence="2" id="KW-0012">Acyltransferase</keyword>
<dbReference type="PROSITE" id="PS51186">
    <property type="entry name" value="GNAT"/>
    <property type="match status" value="1"/>
</dbReference>
<proteinExistence type="predicted"/>
<name>A0ABV7G0N8_9PROT</name>
<keyword evidence="5" id="KW-1185">Reference proteome</keyword>
<dbReference type="EMBL" id="JBHRTN010000008">
    <property type="protein sequence ID" value="MFC3125206.1"/>
    <property type="molecule type" value="Genomic_DNA"/>
</dbReference>
<comment type="caution">
    <text evidence="4">The sequence shown here is derived from an EMBL/GenBank/DDBJ whole genome shotgun (WGS) entry which is preliminary data.</text>
</comment>
<keyword evidence="1" id="KW-0808">Transferase</keyword>
<dbReference type="Pfam" id="PF13673">
    <property type="entry name" value="Acetyltransf_10"/>
    <property type="match status" value="1"/>
</dbReference>
<evidence type="ECO:0000256" key="1">
    <source>
        <dbReference type="ARBA" id="ARBA00022679"/>
    </source>
</evidence>
<accession>A0ABV7G0N8</accession>
<sequence length="152" mass="16436">MNQTEIRRVTGDEEFAACRAIREAVFVREQNVPLELEYDEHDATALHLLALAGGAPAATLRVMLKDGGATAKIGRVAVIREARGTGLGAALMRAVEAEPSLGGVRQFVLEAQTHALRFYEKLGYVAEGEEFPDAGIPHRFMRKARPGPLSPG</sequence>
<dbReference type="InterPro" id="IPR050832">
    <property type="entry name" value="Bact_Acetyltransf"/>
</dbReference>
<protein>
    <submittedName>
        <fullName evidence="4">GNAT family N-acetyltransferase</fullName>
    </submittedName>
</protein>
<dbReference type="InterPro" id="IPR000182">
    <property type="entry name" value="GNAT_dom"/>
</dbReference>
<organism evidence="4 5">
    <name type="scientific">Teichococcus globiformis</name>
    <dbReference type="NCBI Taxonomy" id="2307229"/>
    <lineage>
        <taxon>Bacteria</taxon>
        <taxon>Pseudomonadati</taxon>
        <taxon>Pseudomonadota</taxon>
        <taxon>Alphaproteobacteria</taxon>
        <taxon>Acetobacterales</taxon>
        <taxon>Roseomonadaceae</taxon>
        <taxon>Roseomonas</taxon>
    </lineage>
</organism>